<dbReference type="InterPro" id="IPR036866">
    <property type="entry name" value="RibonucZ/Hydroxyglut_hydro"/>
</dbReference>
<dbReference type="InterPro" id="IPR007528">
    <property type="entry name" value="RINT1_Tip20"/>
</dbReference>
<dbReference type="Pfam" id="PF00753">
    <property type="entry name" value="Lactamase_B"/>
    <property type="match status" value="1"/>
</dbReference>
<accession>A0A3P8EC05</accession>
<dbReference type="SMART" id="SM00849">
    <property type="entry name" value="Lactamase_B"/>
    <property type="match status" value="1"/>
</dbReference>
<dbReference type="GO" id="GO:0006888">
    <property type="term" value="P:endoplasmic reticulum to Golgi vesicle-mediated transport"/>
    <property type="evidence" value="ECO:0007669"/>
    <property type="project" value="InterPro"/>
</dbReference>
<dbReference type="PANTHER" id="PTHR23200:SF35">
    <property type="entry name" value="METALLO-BETA-LACTAMASE DOMAIN-CONTAINING PROTEIN"/>
    <property type="match status" value="1"/>
</dbReference>
<dbReference type="AlphaFoldDB" id="A0A183GNM3"/>
<keyword evidence="3" id="KW-1185">Reference proteome</keyword>
<reference evidence="2 3" key="1">
    <citation type="submission" date="2018-11" db="EMBL/GenBank/DDBJ databases">
        <authorList>
            <consortium name="Pathogen Informatics"/>
        </authorList>
    </citation>
    <scope>NUCLEOTIDE SEQUENCE [LARGE SCALE GENOMIC DNA]</scope>
</reference>
<organism evidence="3 4">
    <name type="scientific">Heligmosomoides polygyrus</name>
    <name type="common">Parasitic roundworm</name>
    <dbReference type="NCBI Taxonomy" id="6339"/>
    <lineage>
        <taxon>Eukaryota</taxon>
        <taxon>Metazoa</taxon>
        <taxon>Ecdysozoa</taxon>
        <taxon>Nematoda</taxon>
        <taxon>Chromadorea</taxon>
        <taxon>Rhabditida</taxon>
        <taxon>Rhabditina</taxon>
        <taxon>Rhabditomorpha</taxon>
        <taxon>Strongyloidea</taxon>
        <taxon>Heligmosomidae</taxon>
        <taxon>Heligmosomoides</taxon>
    </lineage>
</organism>
<sequence length="336" mass="37644">MRQSVISHVAQASLEELFKRMSAALATVITEEIVDVTPFSAEGAAQMLFDMENGLIPVLSHIFTRCGVTPNMYYDEAFTTLLGSLKLLSLPWAVVTLLREEIEQVPDEIAEDKLFEMKVYGVDKRRAKNLIRLRSDIEKQVTLIRTSKVNILVDCGDPWNGDEIVEKLSSHGLQKQDVHVVIVTHGHIDHCGNLSLFPDATVYMGGDIAFEGKPSTWRDPVALAPKVELRRCAGHTDHDLIAVVNDTDKGCIVVAGVKLFCSDFFSYIFFSALPAMSNHRMFLGDIFECANDGEQWREVSRYPEQQEKSRSEILSLADWIVPGHGPMFKNEKSRSS</sequence>
<proteinExistence type="predicted"/>
<evidence type="ECO:0000313" key="2">
    <source>
        <dbReference type="EMBL" id="VDP44118.1"/>
    </source>
</evidence>
<dbReference type="PANTHER" id="PTHR23200">
    <property type="entry name" value="METALLO-BETA-LACTAMASE DOMAIN-CONTAINING PROTEIN 1"/>
    <property type="match status" value="1"/>
</dbReference>
<dbReference type="Proteomes" id="UP000050761">
    <property type="component" value="Unassembled WGS sequence"/>
</dbReference>
<dbReference type="CDD" id="cd07711">
    <property type="entry name" value="MBLAC1-like_MBL-fold"/>
    <property type="match status" value="1"/>
</dbReference>
<reference evidence="4" key="2">
    <citation type="submission" date="2019-09" db="UniProtKB">
        <authorList>
            <consortium name="WormBaseParasite"/>
        </authorList>
    </citation>
    <scope>IDENTIFICATION</scope>
</reference>
<dbReference type="Gene3D" id="3.60.15.10">
    <property type="entry name" value="Ribonuclease Z/Hydroxyacylglutathione hydrolase-like"/>
    <property type="match status" value="2"/>
</dbReference>
<feature type="domain" description="Metallo-beta-lactamase" evidence="1">
    <location>
        <begin position="138"/>
        <end position="324"/>
    </location>
</feature>
<dbReference type="EMBL" id="UZAH01036132">
    <property type="protein sequence ID" value="VDP44118.1"/>
    <property type="molecule type" value="Genomic_DNA"/>
</dbReference>
<dbReference type="GO" id="GO:0070939">
    <property type="term" value="C:Dsl1/NZR complex"/>
    <property type="evidence" value="ECO:0007669"/>
    <property type="project" value="InterPro"/>
</dbReference>
<dbReference type="SUPFAM" id="SSF56281">
    <property type="entry name" value="Metallo-hydrolase/oxidoreductase"/>
    <property type="match status" value="1"/>
</dbReference>
<evidence type="ECO:0000313" key="3">
    <source>
        <dbReference type="Proteomes" id="UP000050761"/>
    </source>
</evidence>
<name>A0A183GNM3_HELPZ</name>
<protein>
    <submittedName>
        <fullName evidence="4">Lactamase_B domain-containing protein</fullName>
    </submittedName>
</protein>
<evidence type="ECO:0000259" key="1">
    <source>
        <dbReference type="SMART" id="SM00849"/>
    </source>
</evidence>
<dbReference type="InterPro" id="IPR001279">
    <property type="entry name" value="Metallo-B-lactamas"/>
</dbReference>
<accession>A0A183GNM3</accession>
<dbReference type="InterPro" id="IPR039344">
    <property type="entry name" value="MBLAC1"/>
</dbReference>
<dbReference type="WBParaSite" id="HPBE_0002429301-mRNA-1">
    <property type="protein sequence ID" value="HPBE_0002429301-mRNA-1"/>
    <property type="gene ID" value="HPBE_0002429301"/>
</dbReference>
<dbReference type="GO" id="GO:0006890">
    <property type="term" value="P:retrograde vesicle-mediated transport, Golgi to endoplasmic reticulum"/>
    <property type="evidence" value="ECO:0007669"/>
    <property type="project" value="InterPro"/>
</dbReference>
<dbReference type="GO" id="GO:0005829">
    <property type="term" value="C:cytosol"/>
    <property type="evidence" value="ECO:0007669"/>
    <property type="project" value="UniProtKB-SubCell"/>
</dbReference>
<gene>
    <name evidence="2" type="ORF">HPBE_LOCUS24292</name>
</gene>
<dbReference type="Pfam" id="PF04437">
    <property type="entry name" value="RINT1_TIP1"/>
    <property type="match status" value="1"/>
</dbReference>
<evidence type="ECO:0000313" key="4">
    <source>
        <dbReference type="WBParaSite" id="HPBE_0002429301-mRNA-1"/>
    </source>
</evidence>
<dbReference type="OrthoDB" id="5853685at2759"/>